<keyword evidence="3" id="KW-0689">Ribosomal protein</keyword>
<proteinExistence type="inferred from homology"/>
<gene>
    <name evidence="8" type="ORF">CALMAC_LOCUS17509</name>
</gene>
<reference evidence="8 9" key="1">
    <citation type="submission" date="2019-01" db="EMBL/GenBank/DDBJ databases">
        <authorList>
            <person name="Sayadi A."/>
        </authorList>
    </citation>
    <scope>NUCLEOTIDE SEQUENCE [LARGE SCALE GENOMIC DNA]</scope>
</reference>
<keyword evidence="9" id="KW-1185">Reference proteome</keyword>
<dbReference type="AlphaFoldDB" id="A0A653DHR4"/>
<dbReference type="FunFam" id="3.30.780.10:FF:000009">
    <property type="entry name" value="39S ribosomal protein L49, mitochondrial"/>
    <property type="match status" value="1"/>
</dbReference>
<dbReference type="PANTHER" id="PTHR13477:SF0">
    <property type="entry name" value="LARGE RIBOSOMAL SUBUNIT PROTEIN ML49"/>
    <property type="match status" value="1"/>
</dbReference>
<comment type="subcellular location">
    <subcellularLocation>
        <location evidence="1">Mitochondrion</location>
    </subcellularLocation>
</comment>
<dbReference type="EMBL" id="CAACVG010012056">
    <property type="protein sequence ID" value="VEN59529.1"/>
    <property type="molecule type" value="Genomic_DNA"/>
</dbReference>
<dbReference type="GO" id="GO:0005762">
    <property type="term" value="C:mitochondrial large ribosomal subunit"/>
    <property type="evidence" value="ECO:0007669"/>
    <property type="project" value="TreeGrafter"/>
</dbReference>
<dbReference type="GO" id="GO:0006412">
    <property type="term" value="P:translation"/>
    <property type="evidence" value="ECO:0007669"/>
    <property type="project" value="InterPro"/>
</dbReference>
<evidence type="ECO:0000256" key="1">
    <source>
        <dbReference type="ARBA" id="ARBA00004173"/>
    </source>
</evidence>
<evidence type="ECO:0000256" key="2">
    <source>
        <dbReference type="ARBA" id="ARBA00005677"/>
    </source>
</evidence>
<dbReference type="GO" id="GO:0003735">
    <property type="term" value="F:structural constituent of ribosome"/>
    <property type="evidence" value="ECO:0007669"/>
    <property type="project" value="InterPro"/>
</dbReference>
<keyword evidence="4" id="KW-0496">Mitochondrion</keyword>
<dbReference type="PANTHER" id="PTHR13477">
    <property type="entry name" value="MITOCHONDRIAL 39S RIBOSOMAL PROTEIN L49"/>
    <property type="match status" value="1"/>
</dbReference>
<dbReference type="InterPro" id="IPR007740">
    <property type="entry name" value="Ribosomal_mL49"/>
</dbReference>
<evidence type="ECO:0000256" key="3">
    <source>
        <dbReference type="ARBA" id="ARBA00022980"/>
    </source>
</evidence>
<evidence type="ECO:0000256" key="6">
    <source>
        <dbReference type="ARBA" id="ARBA00035191"/>
    </source>
</evidence>
<evidence type="ECO:0000256" key="5">
    <source>
        <dbReference type="ARBA" id="ARBA00023274"/>
    </source>
</evidence>
<comment type="similarity">
    <text evidence="2">Belongs to the mitochondrion-specific ribosomal protein mL49 family.</text>
</comment>
<accession>A0A653DHR4</accession>
<keyword evidence="5" id="KW-0687">Ribonucleoprotein</keyword>
<protein>
    <recommendedName>
        <fullName evidence="6">Large ribosomal subunit protein mL49</fullName>
    </recommendedName>
    <alternativeName>
        <fullName evidence="7">39S ribosomal protein L49, mitochondrial</fullName>
    </alternativeName>
</protein>
<dbReference type="OrthoDB" id="19439at2759"/>
<evidence type="ECO:0000256" key="4">
    <source>
        <dbReference type="ARBA" id="ARBA00023128"/>
    </source>
</evidence>
<name>A0A653DHR4_CALMS</name>
<organism evidence="8 9">
    <name type="scientific">Callosobruchus maculatus</name>
    <name type="common">Southern cowpea weevil</name>
    <name type="synonym">Pulse bruchid</name>
    <dbReference type="NCBI Taxonomy" id="64391"/>
    <lineage>
        <taxon>Eukaryota</taxon>
        <taxon>Metazoa</taxon>
        <taxon>Ecdysozoa</taxon>
        <taxon>Arthropoda</taxon>
        <taxon>Hexapoda</taxon>
        <taxon>Insecta</taxon>
        <taxon>Pterygota</taxon>
        <taxon>Neoptera</taxon>
        <taxon>Endopterygota</taxon>
        <taxon>Coleoptera</taxon>
        <taxon>Polyphaga</taxon>
        <taxon>Cucujiformia</taxon>
        <taxon>Chrysomeloidea</taxon>
        <taxon>Chrysomelidae</taxon>
        <taxon>Bruchinae</taxon>
        <taxon>Bruchini</taxon>
        <taxon>Callosobruchus</taxon>
    </lineage>
</organism>
<sequence length="176" mass="20812">MAVVPLKLAKLINQNYSRVCPKLVQIVRPSSYRTSGFLEDLDLKTKYEVTKDPVDWSYVERALPPTLVPHPVKKDRYASGWKPQAENLTHMPYFIERTKNHMIPVYLHRDMRGTRKTTYVRKIQGDIFKLHKELVEFLQKETIYPIRSQVNEFTGIIRIAGDYVNAVKYWLEQRNF</sequence>
<dbReference type="Proteomes" id="UP000410492">
    <property type="component" value="Unassembled WGS sequence"/>
</dbReference>
<evidence type="ECO:0000313" key="9">
    <source>
        <dbReference type="Proteomes" id="UP000410492"/>
    </source>
</evidence>
<evidence type="ECO:0000256" key="7">
    <source>
        <dbReference type="ARBA" id="ARBA00035545"/>
    </source>
</evidence>
<dbReference type="Pfam" id="PF05046">
    <property type="entry name" value="Img2"/>
    <property type="match status" value="1"/>
</dbReference>
<dbReference type="Gene3D" id="3.30.780.10">
    <property type="entry name" value="SUI1-like domain"/>
    <property type="match status" value="1"/>
</dbReference>
<evidence type="ECO:0000313" key="8">
    <source>
        <dbReference type="EMBL" id="VEN59529.1"/>
    </source>
</evidence>